<keyword evidence="1" id="KW-0805">Transcription regulation</keyword>
<dbReference type="InterPro" id="IPR054609">
    <property type="entry name" value="PF0864-like_C"/>
</dbReference>
<sequence length="155" mass="17814">MKPIELNSLDQRILERLSSDARVSNRELARELGVTEGTIRVRLKRLTDENAIQVVAITNYDHMIDPVVAYLWIELDANYPARPVIDALVAEPQITYVTSLLGRADLMAITWVRDSSQLVEYLHNRIDTIPGIARIHYELTHKLIKHDFRTTNIVK</sequence>
<dbReference type="Pfam" id="PF13412">
    <property type="entry name" value="HTH_24"/>
    <property type="match status" value="1"/>
</dbReference>
<dbReference type="EMBL" id="JADQDC010000011">
    <property type="protein sequence ID" value="MBF9152285.1"/>
    <property type="molecule type" value="Genomic_DNA"/>
</dbReference>
<evidence type="ECO:0000313" key="6">
    <source>
        <dbReference type="Proteomes" id="UP000600799"/>
    </source>
</evidence>
<comment type="caution">
    <text evidence="5">The sequence shown here is derived from an EMBL/GenBank/DDBJ whole genome shotgun (WGS) entry which is preliminary data.</text>
</comment>
<evidence type="ECO:0000256" key="2">
    <source>
        <dbReference type="ARBA" id="ARBA00023125"/>
    </source>
</evidence>
<dbReference type="Proteomes" id="UP000600799">
    <property type="component" value="Unassembled WGS sequence"/>
</dbReference>
<evidence type="ECO:0000313" key="5">
    <source>
        <dbReference type="EMBL" id="MBF9152285.1"/>
    </source>
</evidence>
<dbReference type="PANTHER" id="PTHR30154:SF34">
    <property type="entry name" value="TRANSCRIPTIONAL REGULATOR AZLB"/>
    <property type="match status" value="1"/>
</dbReference>
<dbReference type="InterPro" id="IPR011008">
    <property type="entry name" value="Dimeric_a/b-barrel"/>
</dbReference>
<organism evidence="5 6">
    <name type="scientific">Novosphingobium jiangmenense</name>
    <dbReference type="NCBI Taxonomy" id="2791981"/>
    <lineage>
        <taxon>Bacteria</taxon>
        <taxon>Pseudomonadati</taxon>
        <taxon>Pseudomonadota</taxon>
        <taxon>Alphaproteobacteria</taxon>
        <taxon>Sphingomonadales</taxon>
        <taxon>Sphingomonadaceae</taxon>
        <taxon>Novosphingobium</taxon>
    </lineage>
</organism>
<feature type="domain" description="HTH asnC-type" evidence="4">
    <location>
        <begin position="6"/>
        <end position="80"/>
    </location>
</feature>
<dbReference type="InterPro" id="IPR036390">
    <property type="entry name" value="WH_DNA-bd_sf"/>
</dbReference>
<keyword evidence="3" id="KW-0804">Transcription</keyword>
<dbReference type="SUPFAM" id="SSF46785">
    <property type="entry name" value="Winged helix' DNA-binding domain"/>
    <property type="match status" value="1"/>
</dbReference>
<accession>A0ABS0HJV5</accession>
<reference evidence="5 6" key="1">
    <citation type="submission" date="2020-11" db="EMBL/GenBank/DDBJ databases">
        <title>The genome sequence of Novosphingobium sp. 1Y9A.</title>
        <authorList>
            <person name="Liu Y."/>
        </authorList>
    </citation>
    <scope>NUCLEOTIDE SEQUENCE [LARGE SCALE GENOMIC DNA]</scope>
    <source>
        <strain evidence="5 6">1Y9A</strain>
    </source>
</reference>
<protein>
    <submittedName>
        <fullName evidence="5">Lrp/AsnC family transcriptional regulator</fullName>
    </submittedName>
</protein>
<evidence type="ECO:0000256" key="3">
    <source>
        <dbReference type="ARBA" id="ARBA00023163"/>
    </source>
</evidence>
<dbReference type="InterPro" id="IPR019888">
    <property type="entry name" value="Tscrpt_reg_AsnC-like"/>
</dbReference>
<keyword evidence="2" id="KW-0238">DNA-binding</keyword>
<dbReference type="Gene3D" id="3.30.70.920">
    <property type="match status" value="1"/>
</dbReference>
<dbReference type="InterPro" id="IPR000485">
    <property type="entry name" value="AsnC-type_HTH_dom"/>
</dbReference>
<name>A0ABS0HJV5_9SPHN</name>
<evidence type="ECO:0000256" key="1">
    <source>
        <dbReference type="ARBA" id="ARBA00023015"/>
    </source>
</evidence>
<proteinExistence type="predicted"/>
<dbReference type="PANTHER" id="PTHR30154">
    <property type="entry name" value="LEUCINE-RESPONSIVE REGULATORY PROTEIN"/>
    <property type="match status" value="1"/>
</dbReference>
<keyword evidence="6" id="KW-1185">Reference proteome</keyword>
<dbReference type="Gene3D" id="1.10.10.10">
    <property type="entry name" value="Winged helix-like DNA-binding domain superfamily/Winged helix DNA-binding domain"/>
    <property type="match status" value="1"/>
</dbReference>
<dbReference type="PRINTS" id="PR00033">
    <property type="entry name" value="HTHASNC"/>
</dbReference>
<dbReference type="InterPro" id="IPR036388">
    <property type="entry name" value="WH-like_DNA-bd_sf"/>
</dbReference>
<evidence type="ECO:0000259" key="4">
    <source>
        <dbReference type="PROSITE" id="PS50956"/>
    </source>
</evidence>
<dbReference type="SUPFAM" id="SSF54909">
    <property type="entry name" value="Dimeric alpha+beta barrel"/>
    <property type="match status" value="1"/>
</dbReference>
<gene>
    <name evidence="5" type="ORF">I2488_14855</name>
</gene>
<dbReference type="Pfam" id="PF22482">
    <property type="entry name" value="AsnC_trans_reg_3"/>
    <property type="match status" value="1"/>
</dbReference>
<dbReference type="SMART" id="SM00344">
    <property type="entry name" value="HTH_ASNC"/>
    <property type="match status" value="1"/>
</dbReference>
<dbReference type="RefSeq" id="WP_196276601.1">
    <property type="nucleotide sequence ID" value="NZ_JADQDC010000011.1"/>
</dbReference>
<dbReference type="PROSITE" id="PS50956">
    <property type="entry name" value="HTH_ASNC_2"/>
    <property type="match status" value="1"/>
</dbReference>